<feature type="region of interest" description="Disordered" evidence="1">
    <location>
        <begin position="86"/>
        <end position="201"/>
    </location>
</feature>
<feature type="compositionally biased region" description="Polar residues" evidence="1">
    <location>
        <begin position="512"/>
        <end position="521"/>
    </location>
</feature>
<protein>
    <submittedName>
        <fullName evidence="2">Uncharacterized protein</fullName>
    </submittedName>
</protein>
<feature type="compositionally biased region" description="Low complexity" evidence="1">
    <location>
        <begin position="472"/>
        <end position="493"/>
    </location>
</feature>
<dbReference type="InParanoid" id="B8LD69"/>
<dbReference type="EMBL" id="DS999419">
    <property type="protein sequence ID" value="EED86659.1"/>
    <property type="molecule type" value="Genomic_DNA"/>
</dbReference>
<evidence type="ECO:0000313" key="3">
    <source>
        <dbReference type="Proteomes" id="UP000001449"/>
    </source>
</evidence>
<name>B8LD69_THAPS</name>
<feature type="region of interest" description="Disordered" evidence="1">
    <location>
        <begin position="1"/>
        <end position="67"/>
    </location>
</feature>
<dbReference type="RefSeq" id="XP_002296931.1">
    <property type="nucleotide sequence ID" value="XM_002296895.1"/>
</dbReference>
<dbReference type="AlphaFoldDB" id="B8LD69"/>
<feature type="compositionally biased region" description="Low complexity" evidence="1">
    <location>
        <begin position="171"/>
        <end position="201"/>
    </location>
</feature>
<dbReference type="Proteomes" id="UP000001449">
    <property type="component" value="Unassembled WGS sequence"/>
</dbReference>
<feature type="compositionally biased region" description="Low complexity" evidence="1">
    <location>
        <begin position="386"/>
        <end position="419"/>
    </location>
</feature>
<reference evidence="2 3" key="1">
    <citation type="journal article" date="2004" name="Science">
        <title>The genome of the diatom Thalassiosira pseudonana: ecology, evolution, and metabolism.</title>
        <authorList>
            <person name="Armbrust E.V."/>
            <person name="Berges J.A."/>
            <person name="Bowler C."/>
            <person name="Green B.R."/>
            <person name="Martinez D."/>
            <person name="Putnam N.H."/>
            <person name="Zhou S."/>
            <person name="Allen A.E."/>
            <person name="Apt K.E."/>
            <person name="Bechner M."/>
            <person name="Brzezinski M.A."/>
            <person name="Chaal B.K."/>
            <person name="Chiovitti A."/>
            <person name="Davis A.K."/>
            <person name="Demarest M.S."/>
            <person name="Detter J.C."/>
            <person name="Glavina T."/>
            <person name="Goodstein D."/>
            <person name="Hadi M.Z."/>
            <person name="Hellsten U."/>
            <person name="Hildebrand M."/>
            <person name="Jenkins B.D."/>
            <person name="Jurka J."/>
            <person name="Kapitonov V.V."/>
            <person name="Kroger N."/>
            <person name="Lau W.W."/>
            <person name="Lane T.W."/>
            <person name="Larimer F.W."/>
            <person name="Lippmeier J.C."/>
            <person name="Lucas S."/>
            <person name="Medina M."/>
            <person name="Montsant A."/>
            <person name="Obornik M."/>
            <person name="Parker M.S."/>
            <person name="Palenik B."/>
            <person name="Pazour G.J."/>
            <person name="Richardson P.M."/>
            <person name="Rynearson T.A."/>
            <person name="Saito M.A."/>
            <person name="Schwartz D.C."/>
            <person name="Thamatrakoln K."/>
            <person name="Valentin K."/>
            <person name="Vardi A."/>
            <person name="Wilkerson F.P."/>
            <person name="Rokhsar D.S."/>
        </authorList>
    </citation>
    <scope>NUCLEOTIDE SEQUENCE [LARGE SCALE GENOMIC DNA]</scope>
    <source>
        <strain evidence="2 3">CCMP1335</strain>
    </source>
</reference>
<feature type="region of interest" description="Disordered" evidence="1">
    <location>
        <begin position="438"/>
        <end position="521"/>
    </location>
</feature>
<reference evidence="2 3" key="2">
    <citation type="journal article" date="2008" name="Nature">
        <title>The Phaeodactylum genome reveals the evolutionary history of diatom genomes.</title>
        <authorList>
            <person name="Bowler C."/>
            <person name="Allen A.E."/>
            <person name="Badger J.H."/>
            <person name="Grimwood J."/>
            <person name="Jabbari K."/>
            <person name="Kuo A."/>
            <person name="Maheswari U."/>
            <person name="Martens C."/>
            <person name="Maumus F."/>
            <person name="Otillar R.P."/>
            <person name="Rayko E."/>
            <person name="Salamov A."/>
            <person name="Vandepoele K."/>
            <person name="Beszteri B."/>
            <person name="Gruber A."/>
            <person name="Heijde M."/>
            <person name="Katinka M."/>
            <person name="Mock T."/>
            <person name="Valentin K."/>
            <person name="Verret F."/>
            <person name="Berges J.A."/>
            <person name="Brownlee C."/>
            <person name="Cadoret J.P."/>
            <person name="Chiovitti A."/>
            <person name="Choi C.J."/>
            <person name="Coesel S."/>
            <person name="De Martino A."/>
            <person name="Detter J.C."/>
            <person name="Durkin C."/>
            <person name="Falciatore A."/>
            <person name="Fournet J."/>
            <person name="Haruta M."/>
            <person name="Huysman M.J."/>
            <person name="Jenkins B.D."/>
            <person name="Jiroutova K."/>
            <person name="Jorgensen R.E."/>
            <person name="Joubert Y."/>
            <person name="Kaplan A."/>
            <person name="Kroger N."/>
            <person name="Kroth P.G."/>
            <person name="La Roche J."/>
            <person name="Lindquist E."/>
            <person name="Lommer M."/>
            <person name="Martin-Jezequel V."/>
            <person name="Lopez P.J."/>
            <person name="Lucas S."/>
            <person name="Mangogna M."/>
            <person name="McGinnis K."/>
            <person name="Medlin L.K."/>
            <person name="Montsant A."/>
            <person name="Oudot-Le Secq M.P."/>
            <person name="Napoli C."/>
            <person name="Obornik M."/>
            <person name="Parker M.S."/>
            <person name="Petit J.L."/>
            <person name="Porcel B.M."/>
            <person name="Poulsen N."/>
            <person name="Robison M."/>
            <person name="Rychlewski L."/>
            <person name="Rynearson T.A."/>
            <person name="Schmutz J."/>
            <person name="Shapiro H."/>
            <person name="Siaut M."/>
            <person name="Stanley M."/>
            <person name="Sussman M.R."/>
            <person name="Taylor A.R."/>
            <person name="Vardi A."/>
            <person name="von Dassow P."/>
            <person name="Vyverman W."/>
            <person name="Willis A."/>
            <person name="Wyrwicz L.S."/>
            <person name="Rokhsar D.S."/>
            <person name="Weissenbach J."/>
            <person name="Armbrust E.V."/>
            <person name="Green B.R."/>
            <person name="Van de Peer Y."/>
            <person name="Grigoriev I.V."/>
        </authorList>
    </citation>
    <scope>NUCLEOTIDE SEQUENCE [LARGE SCALE GENOMIC DNA]</scope>
    <source>
        <strain evidence="2 3">CCMP1335</strain>
    </source>
</reference>
<feature type="compositionally biased region" description="Polar residues" evidence="1">
    <location>
        <begin position="150"/>
        <end position="170"/>
    </location>
</feature>
<evidence type="ECO:0000256" key="1">
    <source>
        <dbReference type="SAM" id="MobiDB-lite"/>
    </source>
</evidence>
<feature type="compositionally biased region" description="Low complexity" evidence="1">
    <location>
        <begin position="52"/>
        <end position="67"/>
    </location>
</feature>
<proteinExistence type="predicted"/>
<feature type="compositionally biased region" description="Polar residues" evidence="1">
    <location>
        <begin position="299"/>
        <end position="309"/>
    </location>
</feature>
<keyword evidence="3" id="KW-1185">Reference proteome</keyword>
<dbReference type="KEGG" id="tps:THAPSDRAFT_11145"/>
<evidence type="ECO:0000313" key="2">
    <source>
        <dbReference type="EMBL" id="EED86659.1"/>
    </source>
</evidence>
<sequence length="787" mass="84672">MSAKSSPRSSPLMQLFASRTAATNANAAANNKTSPTSASHNKASPNSINNKASPTSASSSPSTSSLLRSLSKCFDGGALEDAVLDHQSGVDDGAPPRNIHHWGPSHSTSSDDQSKGGGFTNSFNFAKASKIIRPTAQRSSSSDKTDPTAPITTSTKTAGSQQQLSLKTGMQSSPSQTTTTPTNTTPAHSQMNTNNTTTATTAALGGSGASAAIANFWNFAKPADSSTAGYAREDSTAARRSNSTNSNSISGSSPATMNPLASANSSPTSSPTSLLTSPAKAAAEAASAVLTMFESLSTQRGNKINTTPKASPKGSPSALGLKGIPEVEGEDNGSTTNHNIDMMWETLCGNSKNNCPDFQEFGFNAFAEEHDECLNESSLHEDEGASFSKYSSFQQHQQQRSQSKRGCGGDATTVTTGAASQEQNKGYEIRLKSTFSQQEMQKQQIKETVQTQQQQRQQPTLSNLPENDKEGSAAAGVSGGRRSSPPAPSAFGRTHPNRKSPTNHYHADQPPNLDSTTQSSRLTNQGLPFEYLSVPTGNEIERSVSELTMRSHGAYERNRYSSDSRRMAYYAVGRINPDNKTCGNRRCYFTGIGIPYGMSFYAGSVQQGPRTLVVFCLPSALGLPSLHPHPLHSYSKEDRDRYLQTLPEPDEKLLEEMKKRYPDPFETLPVQVRSPHCWRLFVKFCFFSGLPIAEGEMHYRVKSSVFVFPLSYEDGQVKDHNGKDASPIKEEITLSHEVMEAVNGEISAEILRELNEVDCVVCVVFCIYCSSSLTFHTSHCGSACRPS</sequence>
<dbReference type="HOGENOM" id="CLU_356637_0_0_1"/>
<feature type="compositionally biased region" description="Polar residues" evidence="1">
    <location>
        <begin position="1"/>
        <end position="12"/>
    </location>
</feature>
<feature type="compositionally biased region" description="Low complexity" evidence="1">
    <location>
        <begin position="17"/>
        <end position="39"/>
    </location>
</feature>
<gene>
    <name evidence="2" type="ORF">THAPSDRAFT_11145</name>
</gene>
<feature type="compositionally biased region" description="Low complexity" evidence="1">
    <location>
        <begin position="441"/>
        <end position="458"/>
    </location>
</feature>
<feature type="region of interest" description="Disordered" evidence="1">
    <location>
        <begin position="225"/>
        <end position="277"/>
    </location>
</feature>
<dbReference type="GeneID" id="7449905"/>
<dbReference type="PaxDb" id="35128-Thaps11145"/>
<accession>B8LD69</accession>
<organism evidence="2 3">
    <name type="scientific">Thalassiosira pseudonana</name>
    <name type="common">Marine diatom</name>
    <name type="synonym">Cyclotella nana</name>
    <dbReference type="NCBI Taxonomy" id="35128"/>
    <lineage>
        <taxon>Eukaryota</taxon>
        <taxon>Sar</taxon>
        <taxon>Stramenopiles</taxon>
        <taxon>Ochrophyta</taxon>
        <taxon>Bacillariophyta</taxon>
        <taxon>Coscinodiscophyceae</taxon>
        <taxon>Thalassiosirophycidae</taxon>
        <taxon>Thalassiosirales</taxon>
        <taxon>Thalassiosiraceae</taxon>
        <taxon>Thalassiosira</taxon>
    </lineage>
</organism>
<feature type="compositionally biased region" description="Polar residues" evidence="1">
    <location>
        <begin position="40"/>
        <end position="51"/>
    </location>
</feature>
<feature type="region of interest" description="Disordered" evidence="1">
    <location>
        <begin position="299"/>
        <end position="334"/>
    </location>
</feature>
<dbReference type="eggNOG" id="ENOG502SSAM">
    <property type="taxonomic scope" value="Eukaryota"/>
</dbReference>
<feature type="compositionally biased region" description="Low complexity" evidence="1">
    <location>
        <begin position="238"/>
        <end position="277"/>
    </location>
</feature>
<feature type="region of interest" description="Disordered" evidence="1">
    <location>
        <begin position="385"/>
        <end position="420"/>
    </location>
</feature>